<name>A0A4Z2DSE2_SCHJA</name>
<dbReference type="AlphaFoldDB" id="A0A4Z2DSE2"/>
<keyword evidence="2" id="KW-1185">Reference proteome</keyword>
<organism evidence="1 2">
    <name type="scientific">Schistosoma japonicum</name>
    <name type="common">Blood fluke</name>
    <dbReference type="NCBI Taxonomy" id="6182"/>
    <lineage>
        <taxon>Eukaryota</taxon>
        <taxon>Metazoa</taxon>
        <taxon>Spiralia</taxon>
        <taxon>Lophotrochozoa</taxon>
        <taxon>Platyhelminthes</taxon>
        <taxon>Trematoda</taxon>
        <taxon>Digenea</taxon>
        <taxon>Strigeidida</taxon>
        <taxon>Schistosomatoidea</taxon>
        <taxon>Schistosomatidae</taxon>
        <taxon>Schistosoma</taxon>
    </lineage>
</organism>
<dbReference type="EMBL" id="SKCS01000055">
    <property type="protein sequence ID" value="TNN19119.1"/>
    <property type="molecule type" value="Genomic_DNA"/>
</dbReference>
<sequence length="267" mass="30066">MEMSVSAGITAPVQICRRLFGEPVSCIRIQQTLETIIRKDLDRFQNKWNFQLPNILSENKIRKPLSLHQFHNGNLQKNAINEFTLEPVQSPPSFYTKLPRKLKACRRLPVSVAQKTRMELINKSTEGEIKEFPYSFNGKTSYNFASTIDDSSDNQKSEFNIPLSTTESNVTVVPHEPLPAPSSTSYKVNIASQVIAKTSTAKMSPITPIIILPDGDKNDTNNMMLPSSSNSPQHSVKLIKSNRLSLKKSGPKVTDFFTVKRRRQSTK</sequence>
<comment type="caution">
    <text evidence="1">The sequence shown here is derived from an EMBL/GenBank/DDBJ whole genome shotgun (WGS) entry which is preliminary data.</text>
</comment>
<evidence type="ECO:0000313" key="1">
    <source>
        <dbReference type="EMBL" id="TNN19120.1"/>
    </source>
</evidence>
<dbReference type="EMBL" id="SKCS01000055">
    <property type="protein sequence ID" value="TNN19120.1"/>
    <property type="molecule type" value="Genomic_DNA"/>
</dbReference>
<accession>A0A4Z2DSE2</accession>
<proteinExistence type="predicted"/>
<evidence type="ECO:0000313" key="2">
    <source>
        <dbReference type="Proteomes" id="UP000311919"/>
    </source>
</evidence>
<reference evidence="1 2" key="1">
    <citation type="submission" date="2019-03" db="EMBL/GenBank/DDBJ databases">
        <title>An improved genome assembly of the fluke Schistosoma japonicum.</title>
        <authorList>
            <person name="Hu W."/>
            <person name="Luo F."/>
            <person name="Yin M."/>
            <person name="Mo X."/>
            <person name="Sun C."/>
            <person name="Wu Q."/>
            <person name="Zhu B."/>
            <person name="Xiang M."/>
            <person name="Wang J."/>
            <person name="Wang Y."/>
            <person name="Zhang T."/>
            <person name="Xu B."/>
            <person name="Zheng H."/>
            <person name="Feng Z."/>
        </authorList>
    </citation>
    <scope>NUCLEOTIDE SEQUENCE [LARGE SCALE GENOMIC DNA]</scope>
    <source>
        <strain evidence="1">HuSjv2</strain>
        <tissue evidence="1">Worms</tissue>
    </source>
</reference>
<dbReference type="OrthoDB" id="6261798at2759"/>
<protein>
    <submittedName>
        <fullName evidence="1">Uncharacterized protein</fullName>
    </submittedName>
</protein>
<gene>
    <name evidence="1" type="ORF">EWB00_009363</name>
</gene>
<dbReference type="Proteomes" id="UP000311919">
    <property type="component" value="Unassembled WGS sequence"/>
</dbReference>